<gene>
    <name evidence="4" type="ORF">BDW59DRAFT_167897</name>
</gene>
<dbReference type="InterPro" id="IPR025676">
    <property type="entry name" value="Clr5_dom"/>
</dbReference>
<keyword evidence="1" id="KW-0238">DNA-binding</keyword>
<dbReference type="Gene3D" id="1.10.30.10">
    <property type="entry name" value="High mobility group box domain"/>
    <property type="match status" value="1"/>
</dbReference>
<dbReference type="InterPro" id="IPR009071">
    <property type="entry name" value="HMG_box_dom"/>
</dbReference>
<feature type="DNA-binding region" description="HMG box" evidence="1">
    <location>
        <begin position="140"/>
        <end position="213"/>
    </location>
</feature>
<evidence type="ECO:0000259" key="3">
    <source>
        <dbReference type="PROSITE" id="PS50118"/>
    </source>
</evidence>
<evidence type="ECO:0000256" key="1">
    <source>
        <dbReference type="PROSITE-ProRule" id="PRU00267"/>
    </source>
</evidence>
<evidence type="ECO:0000256" key="2">
    <source>
        <dbReference type="SAM" id="MobiDB-lite"/>
    </source>
</evidence>
<dbReference type="Proteomes" id="UP001610335">
    <property type="component" value="Unassembled WGS sequence"/>
</dbReference>
<keyword evidence="1" id="KW-0539">Nucleus</keyword>
<organism evidence="4 5">
    <name type="scientific">Aspergillus cavernicola</name>
    <dbReference type="NCBI Taxonomy" id="176166"/>
    <lineage>
        <taxon>Eukaryota</taxon>
        <taxon>Fungi</taxon>
        <taxon>Dikarya</taxon>
        <taxon>Ascomycota</taxon>
        <taxon>Pezizomycotina</taxon>
        <taxon>Eurotiomycetes</taxon>
        <taxon>Eurotiomycetidae</taxon>
        <taxon>Eurotiales</taxon>
        <taxon>Aspergillaceae</taxon>
        <taxon>Aspergillus</taxon>
        <taxon>Aspergillus subgen. Nidulantes</taxon>
    </lineage>
</organism>
<protein>
    <recommendedName>
        <fullName evidence="3">HMG box domain-containing protein</fullName>
    </recommendedName>
</protein>
<proteinExistence type="predicted"/>
<dbReference type="SUPFAM" id="SSF47095">
    <property type="entry name" value="HMG-box"/>
    <property type="match status" value="1"/>
</dbReference>
<evidence type="ECO:0000313" key="4">
    <source>
        <dbReference type="EMBL" id="KAL2812027.1"/>
    </source>
</evidence>
<sequence>MIRIPASIWNQNKALITQLYQDEEWPLKQVIKKVQSENFNPSESQLRSRLKNWRVTKPSRRNRKQPSLQQPNIGNSLQVSTPPADDLLIYSKWRLDLADLKIPLSVLTMYMTVPIKDMETYVCRSIEQRHKEKRINHDKIAQPMNSFMLYRSAYADRTKAWITQHAPQSISSQDIAVAAGISWNNETDEIKQRYKYLARLEKSNHLKAHHHGNTPTGSPALHTTPFSSLEIDSNRWNSNRSAPSEMMDHGLPTDGYLPSSWFTSNLTKPLSGIMLSPLPKYEHGLFAYVDNAGIRRADMDGMQYTSTTLAGLPGAAYHDVLQDHAEPPTTESGQLDPQLLEFFGPSNPDAGSHIYGNPHFSRWQESADNSYVPINDPGPVPYAGALADSREAWTMDAAGEQFDQSLFMCSYLCYSAFS</sequence>
<name>A0ABR4H9F2_9EURO</name>
<dbReference type="EMBL" id="JBFXLS010000201">
    <property type="protein sequence ID" value="KAL2812027.1"/>
    <property type="molecule type" value="Genomic_DNA"/>
</dbReference>
<feature type="domain" description="HMG box" evidence="3">
    <location>
        <begin position="140"/>
        <end position="213"/>
    </location>
</feature>
<reference evidence="4 5" key="1">
    <citation type="submission" date="2024-07" db="EMBL/GenBank/DDBJ databases">
        <title>Section-level genome sequencing and comparative genomics of Aspergillus sections Usti and Cavernicolus.</title>
        <authorList>
            <consortium name="Lawrence Berkeley National Laboratory"/>
            <person name="Nybo J.L."/>
            <person name="Vesth T.C."/>
            <person name="Theobald S."/>
            <person name="Frisvad J.C."/>
            <person name="Larsen T.O."/>
            <person name="Kjaerboelling I."/>
            <person name="Rothschild-Mancinelli K."/>
            <person name="Lyhne E.K."/>
            <person name="Kogle M.E."/>
            <person name="Barry K."/>
            <person name="Clum A."/>
            <person name="Na H."/>
            <person name="Ledsgaard L."/>
            <person name="Lin J."/>
            <person name="Lipzen A."/>
            <person name="Kuo A."/>
            <person name="Riley R."/>
            <person name="Mondo S."/>
            <person name="LaButti K."/>
            <person name="Haridas S."/>
            <person name="Pangalinan J."/>
            <person name="Salamov A.A."/>
            <person name="Simmons B.A."/>
            <person name="Magnuson J.K."/>
            <person name="Chen J."/>
            <person name="Drula E."/>
            <person name="Henrissat B."/>
            <person name="Wiebenga A."/>
            <person name="Lubbers R.J."/>
            <person name="Gomes A.C."/>
            <person name="Makela M.R."/>
            <person name="Stajich J."/>
            <person name="Grigoriev I.V."/>
            <person name="Mortensen U.H."/>
            <person name="De vries R.P."/>
            <person name="Baker S.E."/>
            <person name="Andersen M.R."/>
        </authorList>
    </citation>
    <scope>NUCLEOTIDE SEQUENCE [LARGE SCALE GENOMIC DNA]</scope>
    <source>
        <strain evidence="4 5">CBS 600.67</strain>
    </source>
</reference>
<dbReference type="Pfam" id="PF00505">
    <property type="entry name" value="HMG_box"/>
    <property type="match status" value="1"/>
</dbReference>
<feature type="compositionally biased region" description="Polar residues" evidence="2">
    <location>
        <begin position="65"/>
        <end position="79"/>
    </location>
</feature>
<dbReference type="InterPro" id="IPR036910">
    <property type="entry name" value="HMG_box_dom_sf"/>
</dbReference>
<comment type="caution">
    <text evidence="4">The sequence shown here is derived from an EMBL/GenBank/DDBJ whole genome shotgun (WGS) entry which is preliminary data.</text>
</comment>
<evidence type="ECO:0000313" key="5">
    <source>
        <dbReference type="Proteomes" id="UP001610335"/>
    </source>
</evidence>
<keyword evidence="5" id="KW-1185">Reference proteome</keyword>
<dbReference type="Pfam" id="PF14420">
    <property type="entry name" value="Clr5"/>
    <property type="match status" value="1"/>
</dbReference>
<feature type="region of interest" description="Disordered" evidence="2">
    <location>
        <begin position="57"/>
        <end position="79"/>
    </location>
</feature>
<accession>A0ABR4H9F2</accession>
<dbReference type="PROSITE" id="PS50118">
    <property type="entry name" value="HMG_BOX_2"/>
    <property type="match status" value="1"/>
</dbReference>